<accession>A0A418WDX1</accession>
<feature type="region of interest" description="Disordered" evidence="1">
    <location>
        <begin position="117"/>
        <end position="136"/>
    </location>
</feature>
<comment type="caution">
    <text evidence="5">The sequence shown here is derived from an EMBL/GenBank/DDBJ whole genome shotgun (WGS) entry which is preliminary data.</text>
</comment>
<sequence length="136" mass="14984">MTRETRRRFSRAFKLAVVERLAAGESGSALARELSIKRGLLYRWRDHFRAGGELALRPGPGRPKQAEARILAAARGPASSASDLEQARRQIAALERKVGQQQLDLDFFKHALRHLEASRQASDAPGATASSPISKR</sequence>
<dbReference type="EMBL" id="QYUK01000011">
    <property type="protein sequence ID" value="RJF88213.1"/>
    <property type="molecule type" value="Genomic_DNA"/>
</dbReference>
<evidence type="ECO:0000313" key="7">
    <source>
        <dbReference type="Proteomes" id="UP000284605"/>
    </source>
</evidence>
<dbReference type="SUPFAM" id="SSF46689">
    <property type="entry name" value="Homeodomain-like"/>
    <property type="match status" value="1"/>
</dbReference>
<dbReference type="OrthoDB" id="7362268at2"/>
<proteinExistence type="predicted"/>
<dbReference type="EMBL" id="QYUK01000016">
    <property type="protein sequence ID" value="RJF80778.1"/>
    <property type="molecule type" value="Genomic_DNA"/>
</dbReference>
<keyword evidence="7" id="KW-1185">Reference proteome</keyword>
<dbReference type="Proteomes" id="UP000284605">
    <property type="component" value="Unassembled WGS sequence"/>
</dbReference>
<dbReference type="InterPro" id="IPR055247">
    <property type="entry name" value="InsJ-like_HTH"/>
</dbReference>
<evidence type="ECO:0000313" key="4">
    <source>
        <dbReference type="EMBL" id="RJF86461.1"/>
    </source>
</evidence>
<dbReference type="RefSeq" id="WP_119775657.1">
    <property type="nucleotide sequence ID" value="NZ_QYUK01000008.1"/>
</dbReference>
<evidence type="ECO:0000313" key="5">
    <source>
        <dbReference type="EMBL" id="RJF88213.1"/>
    </source>
</evidence>
<evidence type="ECO:0000259" key="2">
    <source>
        <dbReference type="Pfam" id="PF13518"/>
    </source>
</evidence>
<dbReference type="InterPro" id="IPR009057">
    <property type="entry name" value="Homeodomain-like_sf"/>
</dbReference>
<gene>
    <name evidence="6" type="ORF">D3874_01385</name>
    <name evidence="4" type="ORF">D3874_04985</name>
    <name evidence="5" type="ORF">D3874_15310</name>
    <name evidence="3" type="ORF">D3874_27220</name>
</gene>
<name>A0A418WDX1_9PROT</name>
<dbReference type="InterPro" id="IPR036388">
    <property type="entry name" value="WH-like_DNA-bd_sf"/>
</dbReference>
<dbReference type="EMBL" id="QYUK01000011">
    <property type="protein sequence ID" value="RJF86461.1"/>
    <property type="molecule type" value="Genomic_DNA"/>
</dbReference>
<dbReference type="Pfam" id="PF13518">
    <property type="entry name" value="HTH_28"/>
    <property type="match status" value="1"/>
</dbReference>
<organism evidence="5 7">
    <name type="scientific">Oleomonas cavernae</name>
    <dbReference type="NCBI Taxonomy" id="2320859"/>
    <lineage>
        <taxon>Bacteria</taxon>
        <taxon>Pseudomonadati</taxon>
        <taxon>Pseudomonadota</taxon>
        <taxon>Alphaproteobacteria</taxon>
        <taxon>Acetobacterales</taxon>
        <taxon>Acetobacteraceae</taxon>
        <taxon>Oleomonas</taxon>
    </lineage>
</organism>
<reference evidence="5 7" key="1">
    <citation type="submission" date="2018-09" db="EMBL/GenBank/DDBJ databases">
        <authorList>
            <person name="Zhu H."/>
        </authorList>
    </citation>
    <scope>NUCLEOTIDE SEQUENCE [LARGE SCALE GENOMIC DNA]</scope>
    <source>
        <strain evidence="5 7">K1W22B-8</strain>
    </source>
</reference>
<dbReference type="EMBL" id="QYUK01000008">
    <property type="protein sequence ID" value="RJF94516.1"/>
    <property type="molecule type" value="Genomic_DNA"/>
</dbReference>
<dbReference type="AlphaFoldDB" id="A0A418WDX1"/>
<evidence type="ECO:0000256" key="1">
    <source>
        <dbReference type="SAM" id="MobiDB-lite"/>
    </source>
</evidence>
<evidence type="ECO:0000313" key="3">
    <source>
        <dbReference type="EMBL" id="RJF80778.1"/>
    </source>
</evidence>
<protein>
    <submittedName>
        <fullName evidence="5">Helix-turn-helix domain-containing protein</fullName>
    </submittedName>
</protein>
<feature type="domain" description="Insertion element IS150 protein InsJ-like helix-turn-helix" evidence="2">
    <location>
        <begin position="13"/>
        <end position="64"/>
    </location>
</feature>
<evidence type="ECO:0000313" key="6">
    <source>
        <dbReference type="EMBL" id="RJF94516.1"/>
    </source>
</evidence>
<dbReference type="Gene3D" id="1.10.10.10">
    <property type="entry name" value="Winged helix-like DNA-binding domain superfamily/Winged helix DNA-binding domain"/>
    <property type="match status" value="1"/>
</dbReference>